<keyword evidence="1" id="KW-0812">Transmembrane</keyword>
<reference evidence="4" key="1">
    <citation type="submission" date="2023-03" db="EMBL/GenBank/DDBJ databases">
        <title>Andean soil-derived lignocellulolytic bacterial consortium as a source of novel taxa and putative plastic-active enzymes.</title>
        <authorList>
            <person name="Diaz-Garcia L."/>
            <person name="Chuvochina M."/>
            <person name="Feuerriegel G."/>
            <person name="Bunk B."/>
            <person name="Sproer C."/>
            <person name="Streit W.R."/>
            <person name="Rodriguez L.M."/>
            <person name="Overmann J."/>
            <person name="Jimenez D.J."/>
        </authorList>
    </citation>
    <scope>NUCLEOTIDE SEQUENCE</scope>
    <source>
        <strain evidence="4">MAG 876</strain>
    </source>
</reference>
<dbReference type="PANTHER" id="PTHR30273">
    <property type="entry name" value="PERIPLASMIC SIGNAL SENSOR AND SIGMA FACTOR ACTIVATOR FECR-RELATED"/>
    <property type="match status" value="1"/>
</dbReference>
<dbReference type="Pfam" id="PF04773">
    <property type="entry name" value="FecR"/>
    <property type="match status" value="1"/>
</dbReference>
<evidence type="ECO:0000256" key="1">
    <source>
        <dbReference type="SAM" id="Phobius"/>
    </source>
</evidence>
<sequence length="307" mass="34119">MTASPDHDPIAHQQALDWFTRLRAENLGTDEWAAFEAWRLQPQNARAYAEVEQLWQTLELPARRVRKADRGKAKRWPRYAAAACLLLAAGAAWLSVPVLQGLGSDYATVAGERREVLLNDGSRLWLDSASSVDVDVQGATRTVRLLQGRVFAEVVHDGRPFVVHVDEAKVEVLGTRFSVSREAQGDEVLLLSGRVQVSTPAHRQLLAPGQRLLVHGEQVEAPEPVDAERLLAWRTGQLRVREVPLQQVLQQLAGYQGKRLVLLNEQAGQRRVSGSFNLDNADSALDALVSSQQLQAHDLLGHWLIIR</sequence>
<dbReference type="Proteomes" id="UP001216329">
    <property type="component" value="Chromosome"/>
</dbReference>
<dbReference type="InterPro" id="IPR006860">
    <property type="entry name" value="FecR"/>
</dbReference>
<evidence type="ECO:0000313" key="4">
    <source>
        <dbReference type="EMBL" id="WEK30396.1"/>
    </source>
</evidence>
<feature type="domain" description="FecR N-terminal" evidence="3">
    <location>
        <begin position="13"/>
        <end position="54"/>
    </location>
</feature>
<dbReference type="Gene3D" id="3.55.50.30">
    <property type="match status" value="1"/>
</dbReference>
<dbReference type="InterPro" id="IPR012373">
    <property type="entry name" value="Ferrdict_sens_TM"/>
</dbReference>
<organism evidence="4 5">
    <name type="scientific">Candidatus Pseudomonas phytovorans</name>
    <dbReference type="NCBI Taxonomy" id="3121377"/>
    <lineage>
        <taxon>Bacteria</taxon>
        <taxon>Pseudomonadati</taxon>
        <taxon>Pseudomonadota</taxon>
        <taxon>Gammaproteobacteria</taxon>
        <taxon>Pseudomonadales</taxon>
        <taxon>Pseudomonadaceae</taxon>
        <taxon>Pseudomonas</taxon>
    </lineage>
</organism>
<evidence type="ECO:0000313" key="5">
    <source>
        <dbReference type="Proteomes" id="UP001216329"/>
    </source>
</evidence>
<proteinExistence type="predicted"/>
<evidence type="ECO:0000259" key="2">
    <source>
        <dbReference type="Pfam" id="PF04773"/>
    </source>
</evidence>
<feature type="domain" description="FecR protein" evidence="2">
    <location>
        <begin position="105"/>
        <end position="196"/>
    </location>
</feature>
<name>A0AAJ6BD56_9PSED</name>
<evidence type="ECO:0000259" key="3">
    <source>
        <dbReference type="Pfam" id="PF16220"/>
    </source>
</evidence>
<dbReference type="AlphaFoldDB" id="A0AAJ6BD56"/>
<feature type="transmembrane region" description="Helical" evidence="1">
    <location>
        <begin position="76"/>
        <end position="96"/>
    </location>
</feature>
<keyword evidence="1" id="KW-0472">Membrane</keyword>
<dbReference type="EMBL" id="CP119325">
    <property type="protein sequence ID" value="WEK30396.1"/>
    <property type="molecule type" value="Genomic_DNA"/>
</dbReference>
<keyword evidence="1" id="KW-1133">Transmembrane helix</keyword>
<gene>
    <name evidence="4" type="ORF">P0Y58_26480</name>
</gene>
<dbReference type="GO" id="GO:0016989">
    <property type="term" value="F:sigma factor antagonist activity"/>
    <property type="evidence" value="ECO:0007669"/>
    <property type="project" value="TreeGrafter"/>
</dbReference>
<dbReference type="Pfam" id="PF16220">
    <property type="entry name" value="DUF4880"/>
    <property type="match status" value="1"/>
</dbReference>
<dbReference type="Gene3D" id="2.60.120.1440">
    <property type="match status" value="1"/>
</dbReference>
<dbReference type="PANTHER" id="PTHR30273:SF2">
    <property type="entry name" value="PROTEIN FECR"/>
    <property type="match status" value="1"/>
</dbReference>
<dbReference type="InterPro" id="IPR032623">
    <property type="entry name" value="FecR_N"/>
</dbReference>
<accession>A0AAJ6BD56</accession>
<protein>
    <submittedName>
        <fullName evidence="4">FecR domain-containing protein</fullName>
    </submittedName>
</protein>
<dbReference type="PIRSF" id="PIRSF018266">
    <property type="entry name" value="FecR"/>
    <property type="match status" value="1"/>
</dbReference>